<dbReference type="GO" id="GO:0004527">
    <property type="term" value="F:exonuclease activity"/>
    <property type="evidence" value="ECO:0007669"/>
    <property type="project" value="UniProtKB-KW"/>
</dbReference>
<sequence length="213" mass="24453">MDFMELRKFSLSLNTSLGKTLIMADPHLGFELSRGLRIRTHFEEILSEFILLEDPDLVIILGDLKEPLGLSFEMKSILNRFFEKIRDFNVVMTKGNHDGRLEEVTSKFPNVKVVDHFLLDGLLFLHGHKQLPSVEFFEGYLGHVHPAYTFKGVTAKKIKVFVRIGKFLIFPTINPFLEGFDIRSGIKLVPFLREAKNADLFLPEGTYIGRIEL</sequence>
<evidence type="ECO:0000259" key="1">
    <source>
        <dbReference type="Pfam" id="PF00149"/>
    </source>
</evidence>
<keyword evidence="2" id="KW-0378">Hydrolase</keyword>
<name>A0A2Z2M4Q4_THEGO</name>
<reference evidence="2 3" key="1">
    <citation type="submission" date="2016-03" db="EMBL/GenBank/DDBJ databases">
        <title>Complete genome sequence of Thermococcus gorgonarius.</title>
        <authorList>
            <person name="Oger P.M."/>
        </authorList>
    </citation>
    <scope>NUCLEOTIDE SEQUENCE [LARGE SCALE GENOMIC DNA]</scope>
    <source>
        <strain evidence="2 3">W-12</strain>
    </source>
</reference>
<gene>
    <name evidence="2" type="ORF">A3K92_05660</name>
</gene>
<feature type="domain" description="Calcineurin-like phosphoesterase" evidence="1">
    <location>
        <begin position="19"/>
        <end position="130"/>
    </location>
</feature>
<dbReference type="Proteomes" id="UP000250134">
    <property type="component" value="Chromosome"/>
</dbReference>
<dbReference type="InterPro" id="IPR024173">
    <property type="entry name" value="Pesterase_MJ0037-like"/>
</dbReference>
<dbReference type="Gene3D" id="3.60.21.10">
    <property type="match status" value="1"/>
</dbReference>
<dbReference type="PIRSF" id="PIRSF000887">
    <property type="entry name" value="Pesterase_MJ0037"/>
    <property type="match status" value="1"/>
</dbReference>
<keyword evidence="2" id="KW-0540">Nuclease</keyword>
<dbReference type="KEGG" id="tgg:A3K92_05660"/>
<protein>
    <submittedName>
        <fullName evidence="2">Exonuclease SbcD</fullName>
    </submittedName>
</protein>
<dbReference type="Pfam" id="PF00149">
    <property type="entry name" value="Metallophos"/>
    <property type="match status" value="1"/>
</dbReference>
<keyword evidence="3" id="KW-1185">Reference proteome</keyword>
<dbReference type="InterPro" id="IPR029052">
    <property type="entry name" value="Metallo-depent_PP-like"/>
</dbReference>
<evidence type="ECO:0000313" key="3">
    <source>
        <dbReference type="Proteomes" id="UP000250134"/>
    </source>
</evidence>
<evidence type="ECO:0000313" key="2">
    <source>
        <dbReference type="EMBL" id="ASJ01000.1"/>
    </source>
</evidence>
<dbReference type="PANTHER" id="PTHR39323">
    <property type="entry name" value="BLR1149 PROTEIN"/>
    <property type="match status" value="1"/>
</dbReference>
<dbReference type="SUPFAM" id="SSF56300">
    <property type="entry name" value="Metallo-dependent phosphatases"/>
    <property type="match status" value="1"/>
</dbReference>
<keyword evidence="2" id="KW-0269">Exonuclease</keyword>
<dbReference type="OrthoDB" id="10013at2157"/>
<dbReference type="AlphaFoldDB" id="A0A2Z2M4Q4"/>
<dbReference type="EMBL" id="CP014855">
    <property type="protein sequence ID" value="ASJ01000.1"/>
    <property type="molecule type" value="Genomic_DNA"/>
</dbReference>
<accession>A0A2Z2M4Q4</accession>
<dbReference type="PANTHER" id="PTHR39323:SF1">
    <property type="entry name" value="BLR1149 PROTEIN"/>
    <property type="match status" value="1"/>
</dbReference>
<proteinExistence type="predicted"/>
<dbReference type="InterPro" id="IPR004843">
    <property type="entry name" value="Calcineurin-like_PHP"/>
</dbReference>
<organism evidence="2 3">
    <name type="scientific">Thermococcus gorgonarius</name>
    <dbReference type="NCBI Taxonomy" id="71997"/>
    <lineage>
        <taxon>Archaea</taxon>
        <taxon>Methanobacteriati</taxon>
        <taxon>Methanobacteriota</taxon>
        <taxon>Thermococci</taxon>
        <taxon>Thermococcales</taxon>
        <taxon>Thermococcaceae</taxon>
        <taxon>Thermococcus</taxon>
    </lineage>
</organism>